<keyword evidence="4" id="KW-0808">Transferase</keyword>
<dbReference type="GO" id="GO:0005886">
    <property type="term" value="C:plasma membrane"/>
    <property type="evidence" value="ECO:0007669"/>
    <property type="project" value="UniProtKB-SubCell"/>
</dbReference>
<name>A0AAJ2LSL1_9HYPH</name>
<evidence type="ECO:0000256" key="5">
    <source>
        <dbReference type="ARBA" id="ARBA00023136"/>
    </source>
</evidence>
<accession>A0AAJ2LSL1</accession>
<comment type="caution">
    <text evidence="7">The sequence shown here is derived from an EMBL/GenBank/DDBJ whole genome shotgun (WGS) entry which is preliminary data.</text>
</comment>
<dbReference type="GO" id="GO:0009247">
    <property type="term" value="P:glycolipid biosynthetic process"/>
    <property type="evidence" value="ECO:0007669"/>
    <property type="project" value="UniProtKB-ARBA"/>
</dbReference>
<protein>
    <submittedName>
        <fullName evidence="7">Lysophospholipid acyltransferase family protein</fullName>
    </submittedName>
</protein>
<keyword evidence="2" id="KW-1003">Cell membrane</keyword>
<dbReference type="PANTHER" id="PTHR30606">
    <property type="entry name" value="LIPID A BIOSYNTHESIS LAUROYL ACYLTRANSFERASE"/>
    <property type="match status" value="1"/>
</dbReference>
<dbReference type="AlphaFoldDB" id="A0AAJ2LSL1"/>
<evidence type="ECO:0000256" key="3">
    <source>
        <dbReference type="ARBA" id="ARBA00022519"/>
    </source>
</evidence>
<reference evidence="7" key="1">
    <citation type="submission" date="2023-04" db="EMBL/GenBank/DDBJ databases">
        <title>Genomic characterization of faba bean (Vicia faba) microsymbionts in Mexican soils.</title>
        <authorList>
            <person name="Rivera Orduna F.N."/>
            <person name="Guevara-Luna J."/>
            <person name="Yan J."/>
            <person name="Arroyo-Herrera I."/>
            <person name="Li Y."/>
            <person name="Vasquez-Murrieta M.S."/>
            <person name="Wang E.T."/>
        </authorList>
    </citation>
    <scope>NUCLEOTIDE SEQUENCE</scope>
    <source>
        <strain evidence="7">CH26</strain>
    </source>
</reference>
<sequence length="113" mass="12948">HSTLLDAGGLIFTHYSDIATMYRPQNNPLLNWLVFRSRNRTFDTQIAHTDSRLLVKCLSDKRVVWYSPDQDYGLKHGVMAPFFGIPAATVTAQRRFIQLTNAAAMSLHFYRDS</sequence>
<evidence type="ECO:0000256" key="4">
    <source>
        <dbReference type="ARBA" id="ARBA00022679"/>
    </source>
</evidence>
<evidence type="ECO:0000256" key="6">
    <source>
        <dbReference type="ARBA" id="ARBA00023315"/>
    </source>
</evidence>
<dbReference type="Proteomes" id="UP001268610">
    <property type="component" value="Unassembled WGS sequence"/>
</dbReference>
<proteinExistence type="predicted"/>
<evidence type="ECO:0000256" key="1">
    <source>
        <dbReference type="ARBA" id="ARBA00004533"/>
    </source>
</evidence>
<dbReference type="InterPro" id="IPR004960">
    <property type="entry name" value="LipA_acyltrans"/>
</dbReference>
<comment type="subcellular location">
    <subcellularLocation>
        <location evidence="1">Cell inner membrane</location>
    </subcellularLocation>
</comment>
<feature type="non-terminal residue" evidence="7">
    <location>
        <position position="113"/>
    </location>
</feature>
<dbReference type="PANTHER" id="PTHR30606:SF9">
    <property type="entry name" value="LIPID A BIOSYNTHESIS LAUROYLTRANSFERASE"/>
    <property type="match status" value="1"/>
</dbReference>
<dbReference type="Pfam" id="PF03279">
    <property type="entry name" value="Lip_A_acyltrans"/>
    <property type="match status" value="1"/>
</dbReference>
<feature type="non-terminal residue" evidence="7">
    <location>
        <position position="1"/>
    </location>
</feature>
<evidence type="ECO:0000256" key="2">
    <source>
        <dbReference type="ARBA" id="ARBA00022475"/>
    </source>
</evidence>
<organism evidence="7 8">
    <name type="scientific">Rhizobium hidalgonense</name>
    <dbReference type="NCBI Taxonomy" id="1538159"/>
    <lineage>
        <taxon>Bacteria</taxon>
        <taxon>Pseudomonadati</taxon>
        <taxon>Pseudomonadota</taxon>
        <taxon>Alphaproteobacteria</taxon>
        <taxon>Hyphomicrobiales</taxon>
        <taxon>Rhizobiaceae</taxon>
        <taxon>Rhizobium/Agrobacterium group</taxon>
        <taxon>Rhizobium</taxon>
    </lineage>
</organism>
<keyword evidence="3" id="KW-0997">Cell inner membrane</keyword>
<dbReference type="CDD" id="cd07984">
    <property type="entry name" value="LPLAT_LABLAT-like"/>
    <property type="match status" value="1"/>
</dbReference>
<keyword evidence="5" id="KW-0472">Membrane</keyword>
<evidence type="ECO:0000313" key="7">
    <source>
        <dbReference type="EMBL" id="MDR9778816.1"/>
    </source>
</evidence>
<dbReference type="EMBL" id="JAVLSF010001244">
    <property type="protein sequence ID" value="MDR9778816.1"/>
    <property type="molecule type" value="Genomic_DNA"/>
</dbReference>
<dbReference type="GO" id="GO:0016746">
    <property type="term" value="F:acyltransferase activity"/>
    <property type="evidence" value="ECO:0007669"/>
    <property type="project" value="UniProtKB-KW"/>
</dbReference>
<evidence type="ECO:0000313" key="8">
    <source>
        <dbReference type="Proteomes" id="UP001268610"/>
    </source>
</evidence>
<gene>
    <name evidence="7" type="ORF">RJJ65_40430</name>
</gene>
<keyword evidence="6 7" id="KW-0012">Acyltransferase</keyword>